<dbReference type="OrthoDB" id="8041494at2759"/>
<proteinExistence type="predicted"/>
<dbReference type="AlphaFoldDB" id="A0A9J6B8Z0"/>
<keyword evidence="3" id="KW-1185">Reference proteome</keyword>
<evidence type="ECO:0000313" key="3">
    <source>
        <dbReference type="Proteomes" id="UP001107558"/>
    </source>
</evidence>
<organism evidence="2 3">
    <name type="scientific">Polypedilum vanderplanki</name>
    <name type="common">Sleeping chironomid midge</name>
    <dbReference type="NCBI Taxonomy" id="319348"/>
    <lineage>
        <taxon>Eukaryota</taxon>
        <taxon>Metazoa</taxon>
        <taxon>Ecdysozoa</taxon>
        <taxon>Arthropoda</taxon>
        <taxon>Hexapoda</taxon>
        <taxon>Insecta</taxon>
        <taxon>Pterygota</taxon>
        <taxon>Neoptera</taxon>
        <taxon>Endopterygota</taxon>
        <taxon>Diptera</taxon>
        <taxon>Nematocera</taxon>
        <taxon>Chironomoidea</taxon>
        <taxon>Chironomidae</taxon>
        <taxon>Chironominae</taxon>
        <taxon>Polypedilum</taxon>
        <taxon>Polypedilum</taxon>
    </lineage>
</organism>
<sequence>MAILRGRAFSKIYKAPYTVQKGYNYQIISGQGLGSALRGFWRLISPTLLNVGKTVGKEALRGTIEVLNQSGGDKPLSSIIKEQTDERIHNLKQKAINKLNTLNSGSNMRQKRQAIKRKASTATSFILVKRRKGKGVSKRKSKRKTKSNRQHIPSNFDVFEESVYQVAVVESDYQEFSPINSIENANIIQVRASPSIDCFTCMNSIILEIDLQITKKDGTKYLSTEQNQPFLINNALFSIFKNVYFSINSVIISDCPDFGYREFIQTTFNYSPDIIDKKLCHTQAMFSKHEHENLKKLFKDSKKIKLFAKLPVFNCEKFLPSNLELEWKFLLNNKKFFLIEGANTESELHLSNFKIHLRRIKTRENINFLLENQLSRGNAIYETKQGSIYSYSIPKNTKALRVHSLYNDIAPTFCVVGLLNTSSYLGEATSSPFKFSATNLKKLSILVNGKNIPTHGYELINKTEETNISKLFYKMYEALDIQNENIICNVSYDSFLTDSFLLPFDLTSLSYGLSNIKNPLTNMMLGFDLLFETETKDPLTLLMYVLRPRRFEISSSRAVNVVY</sequence>
<name>A0A9J6B8Z0_POLVA</name>
<evidence type="ECO:0000313" key="2">
    <source>
        <dbReference type="EMBL" id="KAG5666244.1"/>
    </source>
</evidence>
<dbReference type="Proteomes" id="UP001107558">
    <property type="component" value="Unassembled WGS sequence"/>
</dbReference>
<feature type="compositionally biased region" description="Basic residues" evidence="1">
    <location>
        <begin position="132"/>
        <end position="149"/>
    </location>
</feature>
<gene>
    <name evidence="2" type="ORF">PVAND_017625</name>
</gene>
<accession>A0A9J6B8Z0</accession>
<reference evidence="2" key="1">
    <citation type="submission" date="2021-03" db="EMBL/GenBank/DDBJ databases">
        <title>Chromosome level genome of the anhydrobiotic midge Polypedilum vanderplanki.</title>
        <authorList>
            <person name="Yoshida Y."/>
            <person name="Kikawada T."/>
            <person name="Gusev O."/>
        </authorList>
    </citation>
    <scope>NUCLEOTIDE SEQUENCE</scope>
    <source>
        <strain evidence="2">NIAS01</strain>
        <tissue evidence="2">Whole body or cell culture</tissue>
    </source>
</reference>
<dbReference type="EMBL" id="JADBJN010000014">
    <property type="protein sequence ID" value="KAG5666244.1"/>
    <property type="molecule type" value="Genomic_DNA"/>
</dbReference>
<protein>
    <submittedName>
        <fullName evidence="2">Uncharacterized protein</fullName>
    </submittedName>
</protein>
<feature type="region of interest" description="Disordered" evidence="1">
    <location>
        <begin position="132"/>
        <end position="151"/>
    </location>
</feature>
<evidence type="ECO:0000256" key="1">
    <source>
        <dbReference type="SAM" id="MobiDB-lite"/>
    </source>
</evidence>
<comment type="caution">
    <text evidence="2">The sequence shown here is derived from an EMBL/GenBank/DDBJ whole genome shotgun (WGS) entry which is preliminary data.</text>
</comment>